<comment type="caution">
    <text evidence="1">The sequence shown here is derived from an EMBL/GenBank/DDBJ whole genome shotgun (WGS) entry which is preliminary data.</text>
</comment>
<proteinExistence type="predicted"/>
<organism evidence="1 2">
    <name type="scientific">Ambrosiozyma monospora</name>
    <name type="common">Yeast</name>
    <name type="synonym">Endomycopsis monosporus</name>
    <dbReference type="NCBI Taxonomy" id="43982"/>
    <lineage>
        <taxon>Eukaryota</taxon>
        <taxon>Fungi</taxon>
        <taxon>Dikarya</taxon>
        <taxon>Ascomycota</taxon>
        <taxon>Saccharomycotina</taxon>
        <taxon>Pichiomycetes</taxon>
        <taxon>Pichiales</taxon>
        <taxon>Pichiaceae</taxon>
        <taxon>Ambrosiozyma</taxon>
    </lineage>
</organism>
<name>A0ACB5T221_AMBMO</name>
<evidence type="ECO:0000313" key="2">
    <source>
        <dbReference type="Proteomes" id="UP001165064"/>
    </source>
</evidence>
<sequence length="756" mass="84275">MDNKSTFSFNGSTSSLTGKQPTANLFGNSGGASSLFGGDSKTGSTSSLPFQFGGNKSENNSQPPLFGANTANNKPLFGASFSNNNKPLFGASSSNSNKPLFGSNPTNDNKPLFGTNPPNNSQPSLFDTKPSTNNNPQPFSFGTEPAKPSAFSFDGSKNKSTPFGPFGDNAGKPLFGGEKQPTPKAFAFGDDSANKSSNTFNFLTTGAKIDNSTKQPTKPKFGSSLNTEKPATQFSGVKPSEQLSNAQFGFSKQPVFQPTQALKPAIPAFVTKPPEVKAKPTAEEALKTEIEPIAIPAKYNGYLETNDQSKNNEVDAMDEDEDDFEIDPKTQLPITKLPYKEGPISKDDLNWLKNGRSLKFQLTQNSDSGVLFLSSAEQSVDKTENEKKDGEKQLQKVGVTENETKLFPFEITSNTGTSEEYIEFLNSIYEAFEPLLSKQAYRYFHQDDQDEEMQIGLLSAIKEEREEKKQLLLSLMDYFVNKLEQLISSKLENLDDNQAFDDTILFNYEESLNILLLLQALNYSTEEERLARFIRWVNRVNIQPDESLLAEAMGTSEHPYENFLFWSTYMKKLILRGFFDQATSSLDQSNYNLLKDGDPILFHLIDDFKLLLQNYNISGFSKNNRDFLLWKQTMVKLRDAVVISECKNKAIATELYELICIASGYSSKIHEHSSSWYECFLAEYLYGLPSPELIDEYIKRALAHYNNPIPETTWESACLDLFQGKYLTMITTLEYLDPSISAFIAILIEASGLLDK</sequence>
<dbReference type="EMBL" id="BSXS01002695">
    <property type="protein sequence ID" value="GME79677.1"/>
    <property type="molecule type" value="Genomic_DNA"/>
</dbReference>
<dbReference type="Proteomes" id="UP001165064">
    <property type="component" value="Unassembled WGS sequence"/>
</dbReference>
<accession>A0ACB5T221</accession>
<protein>
    <submittedName>
        <fullName evidence="1">Unnamed protein product</fullName>
    </submittedName>
</protein>
<reference evidence="1" key="1">
    <citation type="submission" date="2023-04" db="EMBL/GenBank/DDBJ databases">
        <title>Ambrosiozyma monospora NBRC 10751.</title>
        <authorList>
            <person name="Ichikawa N."/>
            <person name="Sato H."/>
            <person name="Tonouchi N."/>
        </authorList>
    </citation>
    <scope>NUCLEOTIDE SEQUENCE</scope>
    <source>
        <strain evidence="1">NBRC 10751</strain>
    </source>
</reference>
<gene>
    <name evidence="1" type="ORF">Amon02_000407200</name>
</gene>
<keyword evidence="2" id="KW-1185">Reference proteome</keyword>
<evidence type="ECO:0000313" key="1">
    <source>
        <dbReference type="EMBL" id="GME79677.1"/>
    </source>
</evidence>